<reference evidence="3" key="1">
    <citation type="journal article" date="2011" name="Genome Biol.">
        <title>Comparative genomics of the social amoebae Dictyostelium discoideum and Dictyostelium purpureum.</title>
        <authorList>
            <consortium name="US DOE Joint Genome Institute (JGI-PGF)"/>
            <person name="Sucgang R."/>
            <person name="Kuo A."/>
            <person name="Tian X."/>
            <person name="Salerno W."/>
            <person name="Parikh A."/>
            <person name="Feasley C.L."/>
            <person name="Dalin E."/>
            <person name="Tu H."/>
            <person name="Huang E."/>
            <person name="Barry K."/>
            <person name="Lindquist E."/>
            <person name="Shapiro H."/>
            <person name="Bruce D."/>
            <person name="Schmutz J."/>
            <person name="Salamov A."/>
            <person name="Fey P."/>
            <person name="Gaudet P."/>
            <person name="Anjard C."/>
            <person name="Babu M.M."/>
            <person name="Basu S."/>
            <person name="Bushmanova Y."/>
            <person name="van der Wel H."/>
            <person name="Katoh-Kurasawa M."/>
            <person name="Dinh C."/>
            <person name="Coutinho P.M."/>
            <person name="Saito T."/>
            <person name="Elias M."/>
            <person name="Schaap P."/>
            <person name="Kay R.R."/>
            <person name="Henrissat B."/>
            <person name="Eichinger L."/>
            <person name="Rivero F."/>
            <person name="Putnam N.H."/>
            <person name="West C.M."/>
            <person name="Loomis W.F."/>
            <person name="Chisholm R.L."/>
            <person name="Shaulsky G."/>
            <person name="Strassmann J.E."/>
            <person name="Queller D.C."/>
            <person name="Kuspa A."/>
            <person name="Grigoriev I.V."/>
        </authorList>
    </citation>
    <scope>NUCLEOTIDE SEQUENCE [LARGE SCALE GENOMIC DNA]</scope>
    <source>
        <strain evidence="3">QSDP1</strain>
    </source>
</reference>
<dbReference type="GeneID" id="10503469"/>
<dbReference type="Gene3D" id="3.80.10.10">
    <property type="entry name" value="Ribonuclease Inhibitor"/>
    <property type="match status" value="1"/>
</dbReference>
<dbReference type="KEGG" id="dpp:DICPUDRAFT_146663"/>
<accession>F0Z6J5</accession>
<dbReference type="VEuPathDB" id="AmoebaDB:DICPUDRAFT_146663"/>
<name>F0Z6J5_DICPU</name>
<keyword evidence="3" id="KW-1185">Reference proteome</keyword>
<dbReference type="InParanoid" id="F0Z6J5"/>
<keyword evidence="1" id="KW-0677">Repeat</keyword>
<dbReference type="InterPro" id="IPR051251">
    <property type="entry name" value="STK_FNIP-Repeat"/>
</dbReference>
<sequence>MEFKKFKSITELLEFEKKESLKKVEIESFNEDKEGSLELLLPKNIESLVCDKCFIKTIPSWLKSIEISTYPTSVSESMFNNTPNLKSLTVFCYDGYITKFPESLTELYLFEYFNKMDKNTFPKGLKKLTLQCTLRKGQTIESKEVLPESLEELVVCDYSGSIDLDLEVLPSNLQKLTIEQGFSIEKELPKGLKELNISVSPNYQLKPNHLPPSLTSLTFINGFNNNQQPLIESNIFPSTLTYLNLGTDFNQSIGNETLPSGLTPVFKSAK</sequence>
<dbReference type="Proteomes" id="UP000001064">
    <property type="component" value="Unassembled WGS sequence"/>
</dbReference>
<proteinExistence type="predicted"/>
<dbReference type="RefSeq" id="XP_003283049.1">
    <property type="nucleotide sequence ID" value="XM_003283001.1"/>
</dbReference>
<evidence type="ECO:0000256" key="1">
    <source>
        <dbReference type="ARBA" id="ARBA00022737"/>
    </source>
</evidence>
<organism evidence="2 3">
    <name type="scientific">Dictyostelium purpureum</name>
    <name type="common">Slime mold</name>
    <dbReference type="NCBI Taxonomy" id="5786"/>
    <lineage>
        <taxon>Eukaryota</taxon>
        <taxon>Amoebozoa</taxon>
        <taxon>Evosea</taxon>
        <taxon>Eumycetozoa</taxon>
        <taxon>Dictyostelia</taxon>
        <taxon>Dictyosteliales</taxon>
        <taxon>Dictyosteliaceae</taxon>
        <taxon>Dictyostelium</taxon>
    </lineage>
</organism>
<protein>
    <submittedName>
        <fullName evidence="2">Uncharacterized protein</fullName>
    </submittedName>
</protein>
<dbReference type="InterPro" id="IPR032675">
    <property type="entry name" value="LRR_dom_sf"/>
</dbReference>
<evidence type="ECO:0000313" key="3">
    <source>
        <dbReference type="Proteomes" id="UP000001064"/>
    </source>
</evidence>
<dbReference type="PANTHER" id="PTHR32134:SF180">
    <property type="entry name" value="FNIP REPEAT-CONTAINING PROTEIN"/>
    <property type="match status" value="1"/>
</dbReference>
<dbReference type="Pfam" id="PF05725">
    <property type="entry name" value="FNIP"/>
    <property type="match status" value="2"/>
</dbReference>
<gene>
    <name evidence="2" type="ORF">DICPUDRAFT_146663</name>
</gene>
<dbReference type="PANTHER" id="PTHR32134">
    <property type="entry name" value="FNIP REPEAT-CONTAINING PROTEIN"/>
    <property type="match status" value="1"/>
</dbReference>
<dbReference type="SUPFAM" id="SSF52058">
    <property type="entry name" value="L domain-like"/>
    <property type="match status" value="1"/>
</dbReference>
<dbReference type="AlphaFoldDB" id="F0Z6J5"/>
<dbReference type="InterPro" id="IPR008615">
    <property type="entry name" value="FNIP"/>
</dbReference>
<dbReference type="EMBL" id="GL870942">
    <property type="protein sequence ID" value="EGC40502.1"/>
    <property type="molecule type" value="Genomic_DNA"/>
</dbReference>
<evidence type="ECO:0000313" key="2">
    <source>
        <dbReference type="EMBL" id="EGC40502.1"/>
    </source>
</evidence>